<reference evidence="1" key="2">
    <citation type="journal article" date="2015" name="Fish Shellfish Immunol.">
        <title>Early steps in the European eel (Anguilla anguilla)-Vibrio vulnificus interaction in the gills: Role of the RtxA13 toxin.</title>
        <authorList>
            <person name="Callol A."/>
            <person name="Pajuelo D."/>
            <person name="Ebbesson L."/>
            <person name="Teles M."/>
            <person name="MacKenzie S."/>
            <person name="Amaro C."/>
        </authorList>
    </citation>
    <scope>NUCLEOTIDE SEQUENCE</scope>
</reference>
<evidence type="ECO:0000313" key="1">
    <source>
        <dbReference type="EMBL" id="JAH58278.1"/>
    </source>
</evidence>
<sequence length="21" mass="2362">MCLPLRSMAYTLPPAAVTCHW</sequence>
<reference evidence="1" key="1">
    <citation type="submission" date="2014-11" db="EMBL/GenBank/DDBJ databases">
        <authorList>
            <person name="Amaro Gonzalez C."/>
        </authorList>
    </citation>
    <scope>NUCLEOTIDE SEQUENCE</scope>
</reference>
<proteinExistence type="predicted"/>
<dbReference type="EMBL" id="GBXM01050299">
    <property type="protein sequence ID" value="JAH58278.1"/>
    <property type="molecule type" value="Transcribed_RNA"/>
</dbReference>
<protein>
    <submittedName>
        <fullName evidence="1">Uncharacterized protein</fullName>
    </submittedName>
</protein>
<dbReference type="AlphaFoldDB" id="A0A0E9TZZ3"/>
<organism evidence="1">
    <name type="scientific">Anguilla anguilla</name>
    <name type="common">European freshwater eel</name>
    <name type="synonym">Muraena anguilla</name>
    <dbReference type="NCBI Taxonomy" id="7936"/>
    <lineage>
        <taxon>Eukaryota</taxon>
        <taxon>Metazoa</taxon>
        <taxon>Chordata</taxon>
        <taxon>Craniata</taxon>
        <taxon>Vertebrata</taxon>
        <taxon>Euteleostomi</taxon>
        <taxon>Actinopterygii</taxon>
        <taxon>Neopterygii</taxon>
        <taxon>Teleostei</taxon>
        <taxon>Anguilliformes</taxon>
        <taxon>Anguillidae</taxon>
        <taxon>Anguilla</taxon>
    </lineage>
</organism>
<name>A0A0E9TZZ3_ANGAN</name>
<accession>A0A0E9TZZ3</accession>